<keyword evidence="3" id="KW-0233">DNA recombination</keyword>
<name>A0A4Y9F3J6_9MICC</name>
<dbReference type="PANTHER" id="PTHR30349">
    <property type="entry name" value="PHAGE INTEGRASE-RELATED"/>
    <property type="match status" value="1"/>
</dbReference>
<dbReference type="InterPro" id="IPR010998">
    <property type="entry name" value="Integrase_recombinase_N"/>
</dbReference>
<dbReference type="GO" id="GO:0006310">
    <property type="term" value="P:DNA recombination"/>
    <property type="evidence" value="ECO:0007669"/>
    <property type="project" value="UniProtKB-KW"/>
</dbReference>
<evidence type="ECO:0000256" key="2">
    <source>
        <dbReference type="ARBA" id="ARBA00023125"/>
    </source>
</evidence>
<evidence type="ECO:0000313" key="8">
    <source>
        <dbReference type="Proteomes" id="UP000297951"/>
    </source>
</evidence>
<dbReference type="GO" id="GO:0003677">
    <property type="term" value="F:DNA binding"/>
    <property type="evidence" value="ECO:0007669"/>
    <property type="project" value="UniProtKB-UniRule"/>
</dbReference>
<dbReference type="PROSITE" id="PS51898">
    <property type="entry name" value="TYR_RECOMBINASE"/>
    <property type="match status" value="1"/>
</dbReference>
<dbReference type="CDD" id="cd00397">
    <property type="entry name" value="DNA_BRE_C"/>
    <property type="match status" value="1"/>
</dbReference>
<dbReference type="SUPFAM" id="SSF56349">
    <property type="entry name" value="DNA breaking-rejoining enzymes"/>
    <property type="match status" value="1"/>
</dbReference>
<gene>
    <name evidence="7" type="ORF">E4U03_07665</name>
</gene>
<dbReference type="EMBL" id="SPQC01000025">
    <property type="protein sequence ID" value="TFU21879.1"/>
    <property type="molecule type" value="Genomic_DNA"/>
</dbReference>
<keyword evidence="2 4" id="KW-0238">DNA-binding</keyword>
<dbReference type="Proteomes" id="UP000297951">
    <property type="component" value="Unassembled WGS sequence"/>
</dbReference>
<comment type="caution">
    <text evidence="7">The sequence shown here is derived from an EMBL/GenBank/DDBJ whole genome shotgun (WGS) entry which is preliminary data.</text>
</comment>
<dbReference type="Gene3D" id="1.10.443.10">
    <property type="entry name" value="Intergrase catalytic core"/>
    <property type="match status" value="1"/>
</dbReference>
<reference evidence="7 8" key="1">
    <citation type="submission" date="2019-03" db="EMBL/GenBank/DDBJ databases">
        <title>Diversity of the mouse oral microbiome.</title>
        <authorList>
            <person name="Joseph S."/>
            <person name="Aduse-Opoku J."/>
            <person name="Curtis M."/>
            <person name="Wade W."/>
            <person name="Hashim A."/>
        </authorList>
    </citation>
    <scope>NUCLEOTIDE SEQUENCE [LARGE SCALE GENOMIC DNA]</scope>
    <source>
        <strain evidence="8">irhom_31</strain>
    </source>
</reference>
<accession>A0A4Y9F3J6</accession>
<evidence type="ECO:0000313" key="7">
    <source>
        <dbReference type="EMBL" id="TFU21879.1"/>
    </source>
</evidence>
<dbReference type="AlphaFoldDB" id="A0A4Y9F3J6"/>
<protein>
    <submittedName>
        <fullName evidence="7">Integrase</fullName>
    </submittedName>
</protein>
<evidence type="ECO:0000256" key="3">
    <source>
        <dbReference type="ARBA" id="ARBA00023172"/>
    </source>
</evidence>
<dbReference type="GO" id="GO:0015074">
    <property type="term" value="P:DNA integration"/>
    <property type="evidence" value="ECO:0007669"/>
    <property type="project" value="InterPro"/>
</dbReference>
<comment type="similarity">
    <text evidence="1">Belongs to the 'phage' integrase family.</text>
</comment>
<dbReference type="InterPro" id="IPR011010">
    <property type="entry name" value="DNA_brk_join_enz"/>
</dbReference>
<proteinExistence type="inferred from homology"/>
<evidence type="ECO:0000259" key="5">
    <source>
        <dbReference type="PROSITE" id="PS51898"/>
    </source>
</evidence>
<feature type="domain" description="Tyr recombinase" evidence="5">
    <location>
        <begin position="103"/>
        <end position="262"/>
    </location>
</feature>
<evidence type="ECO:0000256" key="1">
    <source>
        <dbReference type="ARBA" id="ARBA00008857"/>
    </source>
</evidence>
<dbReference type="InterPro" id="IPR044068">
    <property type="entry name" value="CB"/>
</dbReference>
<dbReference type="InterPro" id="IPR002104">
    <property type="entry name" value="Integrase_catalytic"/>
</dbReference>
<feature type="domain" description="Core-binding (CB)" evidence="6">
    <location>
        <begin position="4"/>
        <end position="82"/>
    </location>
</feature>
<dbReference type="RefSeq" id="WP_135012967.1">
    <property type="nucleotide sequence ID" value="NZ_JADGLK010000025.1"/>
</dbReference>
<dbReference type="Pfam" id="PF00589">
    <property type="entry name" value="Phage_integrase"/>
    <property type="match status" value="1"/>
</dbReference>
<dbReference type="InterPro" id="IPR050090">
    <property type="entry name" value="Tyrosine_recombinase_XerCD"/>
</dbReference>
<dbReference type="PANTHER" id="PTHR30349:SF64">
    <property type="entry name" value="PROPHAGE INTEGRASE INTD-RELATED"/>
    <property type="match status" value="1"/>
</dbReference>
<dbReference type="PROSITE" id="PS51900">
    <property type="entry name" value="CB"/>
    <property type="match status" value="1"/>
</dbReference>
<dbReference type="Gene3D" id="1.10.150.130">
    <property type="match status" value="1"/>
</dbReference>
<evidence type="ECO:0000259" key="6">
    <source>
        <dbReference type="PROSITE" id="PS51900"/>
    </source>
</evidence>
<dbReference type="OrthoDB" id="1822491at2"/>
<sequence length="269" mass="29940">MLTTPWADALTDFAQWLQAAGRTERTIETRLRWLSTLAQAVSSAPTEVSSSEIACWLANPRWKPNSRRSALASARRFFHYLKVTGRRPDNPTEILLPIRVPRAKARPLPTEVLNAALDTAQTTEQSMMVLLGALAGLRRTEIASLHTDNYSPGWLTVTGKGGDMRRIPVHPQLEPFLQLKREGYYFPGRFTGHRSHDNVAKTIGRLLGKGYSCHSLRHWFATTAYAQSQDIRAVQELLGHADIATTQQYIGIAETSLESVVQGLPGLEV</sequence>
<organism evidence="7 8">
    <name type="scientific">Rothia nasimurium</name>
    <dbReference type="NCBI Taxonomy" id="85336"/>
    <lineage>
        <taxon>Bacteria</taxon>
        <taxon>Bacillati</taxon>
        <taxon>Actinomycetota</taxon>
        <taxon>Actinomycetes</taxon>
        <taxon>Micrococcales</taxon>
        <taxon>Micrococcaceae</taxon>
        <taxon>Rothia</taxon>
    </lineage>
</organism>
<dbReference type="InterPro" id="IPR013762">
    <property type="entry name" value="Integrase-like_cat_sf"/>
</dbReference>
<evidence type="ECO:0000256" key="4">
    <source>
        <dbReference type="PROSITE-ProRule" id="PRU01248"/>
    </source>
</evidence>